<dbReference type="NCBIfam" id="NF033681">
    <property type="entry name" value="ExeM_NucH_DNase"/>
    <property type="match status" value="1"/>
</dbReference>
<feature type="signal peptide" evidence="1">
    <location>
        <begin position="1"/>
        <end position="34"/>
    </location>
</feature>
<comment type="caution">
    <text evidence="3">The sequence shown here is derived from an EMBL/GenBank/DDBJ whole genome shotgun (WGS) entry which is preliminary data.</text>
</comment>
<name>A0ABX9TWS8_9GAMM</name>
<dbReference type="InterPro" id="IPR036691">
    <property type="entry name" value="Endo/exonu/phosph_ase_sf"/>
</dbReference>
<keyword evidence="3" id="KW-0540">Nuclease</keyword>
<dbReference type="PANTHER" id="PTHR42834">
    <property type="entry name" value="ENDONUCLEASE/EXONUCLEASE/PHOSPHATASE FAMILY PROTEIN (AFU_ORTHOLOGUE AFUA_3G09210)"/>
    <property type="match status" value="1"/>
</dbReference>
<dbReference type="Proteomes" id="UP000280271">
    <property type="component" value="Unassembled WGS sequence"/>
</dbReference>
<keyword evidence="3" id="KW-0255">Endonuclease</keyword>
<evidence type="ECO:0000259" key="2">
    <source>
        <dbReference type="PROSITE" id="PS51841"/>
    </source>
</evidence>
<dbReference type="GO" id="GO:0004519">
    <property type="term" value="F:endonuclease activity"/>
    <property type="evidence" value="ECO:0007669"/>
    <property type="project" value="UniProtKB-KW"/>
</dbReference>
<evidence type="ECO:0000313" key="3">
    <source>
        <dbReference type="EMBL" id="RLL22047.1"/>
    </source>
</evidence>
<keyword evidence="3" id="KW-0378">Hydrolase</keyword>
<accession>A0ABX9TWS8</accession>
<dbReference type="Pfam" id="PF00932">
    <property type="entry name" value="LTD"/>
    <property type="match status" value="1"/>
</dbReference>
<dbReference type="CDD" id="cd10283">
    <property type="entry name" value="MnuA_DNase1-like"/>
    <property type="match status" value="1"/>
</dbReference>
<keyword evidence="1" id="KW-0732">Signal</keyword>
<dbReference type="CDD" id="cd04486">
    <property type="entry name" value="YhcR_OBF_like"/>
    <property type="match status" value="1"/>
</dbReference>
<feature type="chain" id="PRO_5047388886" evidence="1">
    <location>
        <begin position="35"/>
        <end position="834"/>
    </location>
</feature>
<dbReference type="Pfam" id="PF03372">
    <property type="entry name" value="Exo_endo_phos"/>
    <property type="match status" value="1"/>
</dbReference>
<dbReference type="Gene3D" id="3.60.10.10">
    <property type="entry name" value="Endonuclease/exonuclease/phosphatase"/>
    <property type="match status" value="1"/>
</dbReference>
<evidence type="ECO:0000256" key="1">
    <source>
        <dbReference type="SAM" id="SignalP"/>
    </source>
</evidence>
<dbReference type="PROSITE" id="PS51841">
    <property type="entry name" value="LTD"/>
    <property type="match status" value="1"/>
</dbReference>
<dbReference type="EMBL" id="RCHC01000007">
    <property type="protein sequence ID" value="RLL22047.1"/>
    <property type="molecule type" value="Genomic_DNA"/>
</dbReference>
<gene>
    <name evidence="3" type="ORF">D9K81_07795</name>
</gene>
<dbReference type="InterPro" id="IPR047971">
    <property type="entry name" value="ExeM-like"/>
</dbReference>
<reference evidence="3 4" key="1">
    <citation type="submission" date="2018-09" db="EMBL/GenBank/DDBJ databases">
        <title>The draft genome of Acinetobacter sp. strains.</title>
        <authorList>
            <person name="Qin J."/>
            <person name="Feng Y."/>
            <person name="Zong Z."/>
        </authorList>
    </citation>
    <scope>NUCLEOTIDE SEQUENCE [LARGE SCALE GENOMIC DNA]</scope>
    <source>
        <strain evidence="3 4">WCHAc060005</strain>
    </source>
</reference>
<dbReference type="PANTHER" id="PTHR42834:SF1">
    <property type="entry name" value="ENDONUCLEASE_EXONUCLEASE_PHOSPHATASE FAMILY PROTEIN (AFU_ORTHOLOGUE AFUA_3G09210)"/>
    <property type="match status" value="1"/>
</dbReference>
<organism evidence="3 4">
    <name type="scientific">Acinetobacter chengduensis</name>
    <dbReference type="NCBI Taxonomy" id="2420890"/>
    <lineage>
        <taxon>Bacteria</taxon>
        <taxon>Pseudomonadati</taxon>
        <taxon>Pseudomonadota</taxon>
        <taxon>Gammaproteobacteria</taxon>
        <taxon>Moraxellales</taxon>
        <taxon>Moraxellaceae</taxon>
        <taxon>Acinetobacter</taxon>
    </lineage>
</organism>
<proteinExistence type="predicted"/>
<dbReference type="InterPro" id="IPR005135">
    <property type="entry name" value="Endo/exonuclease/phosphatase"/>
</dbReference>
<dbReference type="SUPFAM" id="SSF56219">
    <property type="entry name" value="DNase I-like"/>
    <property type="match status" value="1"/>
</dbReference>
<evidence type="ECO:0000313" key="4">
    <source>
        <dbReference type="Proteomes" id="UP000280271"/>
    </source>
</evidence>
<protein>
    <submittedName>
        <fullName evidence="3">ExeM/NucH family extracellular endonuclease</fullName>
    </submittedName>
</protein>
<feature type="domain" description="LTD" evidence="2">
    <location>
        <begin position="26"/>
        <end position="177"/>
    </location>
</feature>
<dbReference type="InterPro" id="IPR001322">
    <property type="entry name" value="Lamin_tail_dom"/>
</dbReference>
<keyword evidence="4" id="KW-1185">Reference proteome</keyword>
<dbReference type="RefSeq" id="WP_120375523.1">
    <property type="nucleotide sequence ID" value="NZ_RCHC01000007.1"/>
</dbReference>
<sequence length="834" mass="91456">MKILKPKSSHYQRSNPRLLTLCIALSSYSMSAHAEIMFSQYIDGVSNQKGVEIYNPDQKTVDLSHYTILQYSNGASTAGNTFALSGSLGPQQKIIVGRSELQTALASITTPFQFLTKSLSFNGDDALVLMKGDTAVDRFGRVGEDPGTGWGTALTSYQNSLTRMKTSNNVTSVDPNAVFDLDSEWIKWSDRSAYSSHLFATTTIPPVTETLSCSAQTTPIADLQTATLNEFYTVRGVMTADFRYSNGFNGFYVQTADSKAKVGLNNAIFVYIPASSTIQGAKVGDEVILKGKLTNYQNQLQLQDLTSNITACQENAASLVQPVSINLPFDSLDASAGNVPKRYQGMLVKLPQKLTVSENYEYGRYGSVVLSTARQFIPTNLFPAGSPEAVALAKQNKLSKIVLDDGYNNQNRTPWLPANFSAKNTLRSGNEIQNAQGILEYRYDQWRIQPRPSVDVPVLTTTQNPRTVPLAKESKQIRVASFNVLNYDNGLQKGFPTERGATTQAEFDKQHKKIVSAMKQIDADVFALMEIANNGYSQQSAIAYLTSALGTDWKYVVPTKDKLGGDAIAVAVMYNSKRVTPVGEPVVYDDATNLNRVTFLQSFKPVAGGKLFTVIPNHLKSKGSCPTDTASLDADRGDGQGCWNDLRTQSVAKLMQWIAKEQVSLKQNANLLLLGDMNSYAKEDPILAFEKANYKILLNDEKVGQGKSAYSYVFGVASNTEGYGGAGNLDHAIADANLYPMVKRTFAWHINADEPTALDYNDEYKTEEQKQLFFNDDAFRSSDHDPVIVDLDLNEESEPVADSKTSGGSMGVFGVLSMLGLVLYAQLNRRKKGQ</sequence>